<keyword evidence="1" id="KW-1133">Transmembrane helix</keyword>
<feature type="transmembrane region" description="Helical" evidence="1">
    <location>
        <begin position="134"/>
        <end position="155"/>
    </location>
</feature>
<dbReference type="EMBL" id="PCRO01000030">
    <property type="protein sequence ID" value="PIP22742.1"/>
    <property type="molecule type" value="Genomic_DNA"/>
</dbReference>
<evidence type="ECO:0000256" key="1">
    <source>
        <dbReference type="SAM" id="Phobius"/>
    </source>
</evidence>
<sequence length="165" mass="19051">MPFTPYHLGLGFLIGIVFFKFFDFLTFLFASMIVDLEPLSVILFRLHLPLHGFFHSFLGGSLVAVLLAIFMYAMKKPFARMLSVFKLSQKSSFKKILLTSFFGVYSHVLIDSFMHKGMEPFFPLEGNPFLGLFSLSQVTDFCLWSFLFGLLIYFLRFIFFSAKGR</sequence>
<proteinExistence type="predicted"/>
<evidence type="ECO:0008006" key="4">
    <source>
        <dbReference type="Google" id="ProtNLM"/>
    </source>
</evidence>
<dbReference type="Pfam" id="PF04307">
    <property type="entry name" value="YdjM"/>
    <property type="match status" value="1"/>
</dbReference>
<keyword evidence="1" id="KW-0472">Membrane</keyword>
<keyword evidence="1" id="KW-0812">Transmembrane</keyword>
<accession>A0A2G9YU84</accession>
<feature type="transmembrane region" description="Helical" evidence="1">
    <location>
        <begin position="53"/>
        <end position="74"/>
    </location>
</feature>
<feature type="transmembrane region" description="Helical" evidence="1">
    <location>
        <begin position="12"/>
        <end position="33"/>
    </location>
</feature>
<gene>
    <name evidence="2" type="ORF">COX37_02430</name>
</gene>
<organism evidence="2 3">
    <name type="scientific">Candidatus Nealsonbacteria bacterium CG23_combo_of_CG06-09_8_20_14_all_39_17</name>
    <dbReference type="NCBI Taxonomy" id="1974722"/>
    <lineage>
        <taxon>Bacteria</taxon>
        <taxon>Candidatus Nealsoniibacteriota</taxon>
    </lineage>
</organism>
<reference evidence="2 3" key="1">
    <citation type="submission" date="2017-09" db="EMBL/GenBank/DDBJ databases">
        <title>Depth-based differentiation of microbial function through sediment-hosted aquifers and enrichment of novel symbionts in the deep terrestrial subsurface.</title>
        <authorList>
            <person name="Probst A.J."/>
            <person name="Ladd B."/>
            <person name="Jarett J.K."/>
            <person name="Geller-Mcgrath D.E."/>
            <person name="Sieber C.M."/>
            <person name="Emerson J.B."/>
            <person name="Anantharaman K."/>
            <person name="Thomas B.C."/>
            <person name="Malmstrom R."/>
            <person name="Stieglmeier M."/>
            <person name="Klingl A."/>
            <person name="Woyke T."/>
            <person name="Ryan C.M."/>
            <person name="Banfield J.F."/>
        </authorList>
    </citation>
    <scope>NUCLEOTIDE SEQUENCE [LARGE SCALE GENOMIC DNA]</scope>
    <source>
        <strain evidence="2">CG23_combo_of_CG06-09_8_20_14_all_39_17</strain>
    </source>
</reference>
<protein>
    <recommendedName>
        <fullName evidence="4">Hydrolase</fullName>
    </recommendedName>
</protein>
<name>A0A2G9YU84_9BACT</name>
<dbReference type="InterPro" id="IPR007404">
    <property type="entry name" value="YdjM-like"/>
</dbReference>
<dbReference type="AlphaFoldDB" id="A0A2G9YU84"/>
<comment type="caution">
    <text evidence="2">The sequence shown here is derived from an EMBL/GenBank/DDBJ whole genome shotgun (WGS) entry which is preliminary data.</text>
</comment>
<dbReference type="Proteomes" id="UP000229976">
    <property type="component" value="Unassembled WGS sequence"/>
</dbReference>
<feature type="transmembrane region" description="Helical" evidence="1">
    <location>
        <begin position="95"/>
        <end position="114"/>
    </location>
</feature>
<evidence type="ECO:0000313" key="2">
    <source>
        <dbReference type="EMBL" id="PIP22742.1"/>
    </source>
</evidence>
<evidence type="ECO:0000313" key="3">
    <source>
        <dbReference type="Proteomes" id="UP000229976"/>
    </source>
</evidence>